<dbReference type="InterPro" id="IPR049163">
    <property type="entry name" value="Pif1-like_2B_dom"/>
</dbReference>
<keyword evidence="7 9" id="KW-0234">DNA repair</keyword>
<dbReference type="InterPro" id="IPR003593">
    <property type="entry name" value="AAA+_ATPase"/>
</dbReference>
<dbReference type="GO" id="GO:0043139">
    <property type="term" value="F:5'-3' DNA helicase activity"/>
    <property type="evidence" value="ECO:0007669"/>
    <property type="project" value="UniProtKB-EC"/>
</dbReference>
<keyword evidence="2 9" id="KW-0227">DNA damage</keyword>
<comment type="caution">
    <text evidence="12">The sequence shown here is derived from an EMBL/GenBank/DDBJ whole genome shotgun (WGS) entry which is preliminary data.</text>
</comment>
<dbReference type="InterPro" id="IPR010285">
    <property type="entry name" value="DNA_helicase_pif1-like_DEAD"/>
</dbReference>
<evidence type="ECO:0000256" key="1">
    <source>
        <dbReference type="ARBA" id="ARBA00022741"/>
    </source>
</evidence>
<dbReference type="GO" id="GO:0000723">
    <property type="term" value="P:telomere maintenance"/>
    <property type="evidence" value="ECO:0007669"/>
    <property type="project" value="InterPro"/>
</dbReference>
<comment type="catalytic activity">
    <reaction evidence="9">
        <text>ATP + H2O = ADP + phosphate + H(+)</text>
        <dbReference type="Rhea" id="RHEA:13065"/>
        <dbReference type="ChEBI" id="CHEBI:15377"/>
        <dbReference type="ChEBI" id="CHEBI:15378"/>
        <dbReference type="ChEBI" id="CHEBI:30616"/>
        <dbReference type="ChEBI" id="CHEBI:43474"/>
        <dbReference type="ChEBI" id="CHEBI:456216"/>
        <dbReference type="EC" id="5.6.2.3"/>
    </reaction>
</comment>
<dbReference type="EC" id="5.6.2.3" evidence="9"/>
<dbReference type="OrthoDB" id="2505546at2759"/>
<dbReference type="CDD" id="cd18037">
    <property type="entry name" value="DEXSc_Pif1_like"/>
    <property type="match status" value="1"/>
</dbReference>
<comment type="cofactor">
    <cofactor evidence="9">
        <name>Mg(2+)</name>
        <dbReference type="ChEBI" id="CHEBI:18420"/>
    </cofactor>
</comment>
<keyword evidence="8" id="KW-0413">Isomerase</keyword>
<feature type="domain" description="AAA+ ATPase" evidence="11">
    <location>
        <begin position="333"/>
        <end position="470"/>
    </location>
</feature>
<dbReference type="PANTHER" id="PTHR47642">
    <property type="entry name" value="ATP-DEPENDENT DNA HELICASE"/>
    <property type="match status" value="1"/>
</dbReference>
<keyword evidence="3 9" id="KW-0378">Hydrolase</keyword>
<evidence type="ECO:0000256" key="4">
    <source>
        <dbReference type="ARBA" id="ARBA00022806"/>
    </source>
</evidence>
<dbReference type="GO" id="GO:0006310">
    <property type="term" value="P:DNA recombination"/>
    <property type="evidence" value="ECO:0007669"/>
    <property type="project" value="UniProtKB-KW"/>
</dbReference>
<dbReference type="Pfam" id="PF05970">
    <property type="entry name" value="PIF1"/>
    <property type="match status" value="1"/>
</dbReference>
<evidence type="ECO:0000256" key="8">
    <source>
        <dbReference type="ARBA" id="ARBA00023235"/>
    </source>
</evidence>
<keyword evidence="13" id="KW-1185">Reference proteome</keyword>
<dbReference type="InterPro" id="IPR051055">
    <property type="entry name" value="PIF1_helicase"/>
</dbReference>
<keyword evidence="9" id="KW-0233">DNA recombination</keyword>
<dbReference type="Gene3D" id="3.40.50.300">
    <property type="entry name" value="P-loop containing nucleotide triphosphate hydrolases"/>
    <property type="match status" value="2"/>
</dbReference>
<comment type="similarity">
    <text evidence="9">Belongs to the helicase family.</text>
</comment>
<evidence type="ECO:0000256" key="2">
    <source>
        <dbReference type="ARBA" id="ARBA00022763"/>
    </source>
</evidence>
<evidence type="ECO:0000256" key="3">
    <source>
        <dbReference type="ARBA" id="ARBA00022801"/>
    </source>
</evidence>
<protein>
    <recommendedName>
        <fullName evidence="9">ATP-dependent DNA helicase</fullName>
        <ecNumber evidence="9">5.6.2.3</ecNumber>
    </recommendedName>
</protein>
<evidence type="ECO:0000259" key="11">
    <source>
        <dbReference type="SMART" id="SM00382"/>
    </source>
</evidence>
<keyword evidence="1 9" id="KW-0547">Nucleotide-binding</keyword>
<dbReference type="GO" id="GO:0006281">
    <property type="term" value="P:DNA repair"/>
    <property type="evidence" value="ECO:0007669"/>
    <property type="project" value="UniProtKB-KW"/>
</dbReference>
<reference evidence="12" key="1">
    <citation type="submission" date="2021-03" db="EMBL/GenBank/DDBJ databases">
        <title>Draft genome sequence of rust myrtle Austropuccinia psidii MF-1, a brazilian biotype.</title>
        <authorList>
            <person name="Quecine M.C."/>
            <person name="Pachon D.M.R."/>
            <person name="Bonatelli M.L."/>
            <person name="Correr F.H."/>
            <person name="Franceschini L.M."/>
            <person name="Leite T.F."/>
            <person name="Margarido G.R.A."/>
            <person name="Almeida C.A."/>
            <person name="Ferrarezi J.A."/>
            <person name="Labate C.A."/>
        </authorList>
    </citation>
    <scope>NUCLEOTIDE SEQUENCE</scope>
    <source>
        <strain evidence="12">MF-1</strain>
    </source>
</reference>
<proteinExistence type="inferred from homology"/>
<evidence type="ECO:0000313" key="13">
    <source>
        <dbReference type="Proteomes" id="UP000765509"/>
    </source>
</evidence>
<dbReference type="PANTHER" id="PTHR47642:SF5">
    <property type="entry name" value="ATP-DEPENDENT DNA HELICASE"/>
    <property type="match status" value="1"/>
</dbReference>
<dbReference type="GO" id="GO:0016787">
    <property type="term" value="F:hydrolase activity"/>
    <property type="evidence" value="ECO:0007669"/>
    <property type="project" value="UniProtKB-KW"/>
</dbReference>
<dbReference type="EMBL" id="AVOT02012420">
    <property type="protein sequence ID" value="MBW0494136.1"/>
    <property type="molecule type" value="Genomic_DNA"/>
</dbReference>
<keyword evidence="6" id="KW-0238">DNA-binding</keyword>
<dbReference type="Proteomes" id="UP000765509">
    <property type="component" value="Unassembled WGS sequence"/>
</dbReference>
<gene>
    <name evidence="12" type="ORF">O181_033851</name>
</gene>
<dbReference type="SMART" id="SM00382">
    <property type="entry name" value="AAA"/>
    <property type="match status" value="1"/>
</dbReference>
<dbReference type="Pfam" id="PF21530">
    <property type="entry name" value="Pif1_2B_dom"/>
    <property type="match status" value="1"/>
</dbReference>
<dbReference type="SUPFAM" id="SSF52540">
    <property type="entry name" value="P-loop containing nucleoside triphosphate hydrolases"/>
    <property type="match status" value="2"/>
</dbReference>
<dbReference type="GO" id="GO:0005524">
    <property type="term" value="F:ATP binding"/>
    <property type="evidence" value="ECO:0007669"/>
    <property type="project" value="UniProtKB-KW"/>
</dbReference>
<dbReference type="CDD" id="cd18809">
    <property type="entry name" value="SF1_C_RecD"/>
    <property type="match status" value="1"/>
</dbReference>
<evidence type="ECO:0000256" key="10">
    <source>
        <dbReference type="SAM" id="MobiDB-lite"/>
    </source>
</evidence>
<name>A0A9Q3D578_9BASI</name>
<accession>A0A9Q3D578</accession>
<dbReference type="AlphaFoldDB" id="A0A9Q3D578"/>
<evidence type="ECO:0000256" key="6">
    <source>
        <dbReference type="ARBA" id="ARBA00023125"/>
    </source>
</evidence>
<feature type="region of interest" description="Disordered" evidence="10">
    <location>
        <begin position="209"/>
        <end position="265"/>
    </location>
</feature>
<evidence type="ECO:0000256" key="9">
    <source>
        <dbReference type="RuleBase" id="RU363044"/>
    </source>
</evidence>
<organism evidence="12 13">
    <name type="scientific">Austropuccinia psidii MF-1</name>
    <dbReference type="NCBI Taxonomy" id="1389203"/>
    <lineage>
        <taxon>Eukaryota</taxon>
        <taxon>Fungi</taxon>
        <taxon>Dikarya</taxon>
        <taxon>Basidiomycota</taxon>
        <taxon>Pucciniomycotina</taxon>
        <taxon>Pucciniomycetes</taxon>
        <taxon>Pucciniales</taxon>
        <taxon>Sphaerophragmiaceae</taxon>
        <taxon>Austropuccinia</taxon>
    </lineage>
</organism>
<feature type="compositionally biased region" description="Basic and acidic residues" evidence="10">
    <location>
        <begin position="249"/>
        <end position="265"/>
    </location>
</feature>
<dbReference type="InterPro" id="IPR027417">
    <property type="entry name" value="P-loop_NTPase"/>
</dbReference>
<evidence type="ECO:0000256" key="7">
    <source>
        <dbReference type="ARBA" id="ARBA00023204"/>
    </source>
</evidence>
<keyword evidence="4 9" id="KW-0347">Helicase</keyword>
<evidence type="ECO:0000313" key="12">
    <source>
        <dbReference type="EMBL" id="MBW0494136.1"/>
    </source>
</evidence>
<evidence type="ECO:0000256" key="5">
    <source>
        <dbReference type="ARBA" id="ARBA00022840"/>
    </source>
</evidence>
<keyword evidence="5 9" id="KW-0067">ATP-binding</keyword>
<sequence length="1047" mass="116918">MLWIPSSKSPMMIKQRQISTVIPSLMRSGRCKSIQAKIKESAPFCHLHAPLSLEYAAALPEVGARSGRCLPQQLHRSGTPGAKWSWPHSELVDSARASFLYKLLFGSVVQSWCGCGEDQYSNFSRPASAVLSLACAFGAVQYCTVLVTPKGLGSLSALKYRIPLKHTRRPCFRFSQQHQLGLKYLRMPRKFLVEKPASTNSLLSWIDYSQKPSNPSGPEPLSPKSPSGPLRTKPSQKPPPEKPGASHQLKLEDSRPDAAKRAAGEKSLREFGVVLATDSAFTYPPNSDKLSSPQNENHLFDPKPFSTLKPMQIFTPNPKCSQEQLEVLALVKSGRNVFFTGSAGVGKSFLLREVVRMLRCSRLRVGITAPTGIAALAIEGCTLHSWAQVGHCLGSVKELYDEQLARLKKRKKKHNGVSDGRLSICNTDVLIVDEISMLHPDMFEKLSVLCQALREVDEPFGGIQVILSGDFFQLPPIQKDSDFKCMYCGCPQLERIKSTGMIRCTKPTGLCWEWHPCGRARKEYSFCFETPTWRQLGLAVVELKQVFRQEDEQFIEVLNKIRRGIVDQVVENTMFSVSQPLKEHPVKPTKLYANNVSVDKENIKQFQALQSEQHIFTALDQIDGEASYGSYFMPRLDEIQGRKSLSLKVGTQVMLLTNLDRSGKLVNGSRGVVIDWVEKARLGALSKRIHSDDYKKQAWYSKLPRRCLPQVMFADGRVEVIEPYVWNVKVDSKLTLTRTQLPLLLAWAITIHKSQGQTLDRLCIDLTGVFEHGQAYVALSRARSLQGLQISGWKPSRVRAHAIVQAFYQSLESGRPFGDPKVPFLNREEFFLEDKPLPSSKLLLAHKLSDEPPRNSDGVMETNLNTNHKSFKSPMSTSFMDDLLLDVPLSPSIDSIGDEELISILENTSKVEPNLKNASPKQLVTKIEPKAPLTPGSDSGSEEDKFQIFEDDLDYQPMKITQDSKLAPPNFDNESSPKSAILVLEEYTAKISHAVRELNQSIGKLSSIEAECFDLEALTEHTNTVIGEHFSQPISRQSLSLGGRIGY</sequence>